<organism evidence="3 4">
    <name type="scientific">Filimonas zeae</name>
    <dbReference type="NCBI Taxonomy" id="1737353"/>
    <lineage>
        <taxon>Bacteria</taxon>
        <taxon>Pseudomonadati</taxon>
        <taxon>Bacteroidota</taxon>
        <taxon>Chitinophagia</taxon>
        <taxon>Chitinophagales</taxon>
        <taxon>Chitinophagaceae</taxon>
        <taxon>Filimonas</taxon>
    </lineage>
</organism>
<dbReference type="SMART" id="SM00327">
    <property type="entry name" value="VWA"/>
    <property type="match status" value="1"/>
</dbReference>
<dbReference type="Gene3D" id="3.40.50.410">
    <property type="entry name" value="von Willebrand factor, type A domain"/>
    <property type="match status" value="1"/>
</dbReference>
<dbReference type="InterPro" id="IPR051266">
    <property type="entry name" value="CLCR"/>
</dbReference>
<dbReference type="Pfam" id="PF12450">
    <property type="entry name" value="vWF_A"/>
    <property type="match status" value="1"/>
</dbReference>
<dbReference type="PROSITE" id="PS50234">
    <property type="entry name" value="VWFA"/>
    <property type="match status" value="1"/>
</dbReference>
<sequence>MKKLLTACILPGLIALGACNKGSHSAQLSYATDGFGTNPGGTIGKMDAIQENPFIKTKDSAVTTFSVDADGGSYALVRKALETSMQLNHYKDAIRTEEFINYFTYNYPDPVDGNNIAVNGEVSTCPWNTAHKLVRIGIKGKSVEKANYPAANFVLVIDVSGSMSTPDKLELLKNGFITFVNQMRAEDKIAIVTYAGEDAVRLLSTPGTKKNEIIAAIKGLGASGSTNGAGGIKRAYQIANENFIAGGNNRIILGTDGDFNVGITNTDELIKLIEEYKARGIYLTTLGVGLGNYNEAMMEKIANKGDGTYEYLDSEAELQKLFIEEYNKFVTVAKDVKVQVSFNKDLVEEYRLIGYENRSLTNDDFKDDSKDAGEIGAGQTVTAIYEVKPVANAAFKLKPSFGIQFRYKKSADEASIPLSLDIYDNGNSFAEASEDMRFASSLAALGAYLRGSAYTRGVTLSSIKEWASAATTFDPGGHRKKHLQLLNKVQ</sequence>
<keyword evidence="4" id="KW-1185">Reference proteome</keyword>
<dbReference type="InterPro" id="IPR022156">
    <property type="entry name" value="Uncharacterised_YfbK_N"/>
</dbReference>
<reference evidence="3" key="1">
    <citation type="journal article" date="2014" name="Int. J. Syst. Evol. Microbiol.">
        <title>Complete genome sequence of Corynebacterium casei LMG S-19264T (=DSM 44701T), isolated from a smear-ripened cheese.</title>
        <authorList>
            <consortium name="US DOE Joint Genome Institute (JGI-PGF)"/>
            <person name="Walter F."/>
            <person name="Albersmeier A."/>
            <person name="Kalinowski J."/>
            <person name="Ruckert C."/>
        </authorList>
    </citation>
    <scope>NUCLEOTIDE SEQUENCE</scope>
    <source>
        <strain evidence="3">CGMCC 1.15290</strain>
    </source>
</reference>
<comment type="caution">
    <text evidence="3">The sequence shown here is derived from an EMBL/GenBank/DDBJ whole genome shotgun (WGS) entry which is preliminary data.</text>
</comment>
<dbReference type="Pfam" id="PF13519">
    <property type="entry name" value="VWA_2"/>
    <property type="match status" value="1"/>
</dbReference>
<dbReference type="SUPFAM" id="SSF53300">
    <property type="entry name" value="vWA-like"/>
    <property type="match status" value="1"/>
</dbReference>
<dbReference type="PANTHER" id="PTHR10579:SF43">
    <property type="entry name" value="ZINC FINGER (C3HC4-TYPE RING FINGER) FAMILY PROTEIN"/>
    <property type="match status" value="1"/>
</dbReference>
<feature type="chain" id="PRO_5037369053" description="VWFA domain-containing protein" evidence="1">
    <location>
        <begin position="21"/>
        <end position="490"/>
    </location>
</feature>
<name>A0A917MW15_9BACT</name>
<evidence type="ECO:0000256" key="1">
    <source>
        <dbReference type="SAM" id="SignalP"/>
    </source>
</evidence>
<dbReference type="Proteomes" id="UP000627292">
    <property type="component" value="Unassembled WGS sequence"/>
</dbReference>
<dbReference type="PROSITE" id="PS51257">
    <property type="entry name" value="PROKAR_LIPOPROTEIN"/>
    <property type="match status" value="1"/>
</dbReference>
<dbReference type="InterPro" id="IPR021908">
    <property type="entry name" value="YfbK_C"/>
</dbReference>
<proteinExistence type="predicted"/>
<dbReference type="PANTHER" id="PTHR10579">
    <property type="entry name" value="CALCIUM-ACTIVATED CHLORIDE CHANNEL REGULATOR"/>
    <property type="match status" value="1"/>
</dbReference>
<dbReference type="Pfam" id="PF12034">
    <property type="entry name" value="YfbK_C"/>
    <property type="match status" value="1"/>
</dbReference>
<dbReference type="RefSeq" id="WP_188952106.1">
    <property type="nucleotide sequence ID" value="NZ_BMIB01000002.1"/>
</dbReference>
<evidence type="ECO:0000313" key="3">
    <source>
        <dbReference type="EMBL" id="GGH67251.1"/>
    </source>
</evidence>
<dbReference type="InterPro" id="IPR002035">
    <property type="entry name" value="VWF_A"/>
</dbReference>
<evidence type="ECO:0000313" key="4">
    <source>
        <dbReference type="Proteomes" id="UP000627292"/>
    </source>
</evidence>
<feature type="domain" description="VWFA" evidence="2">
    <location>
        <begin position="152"/>
        <end position="330"/>
    </location>
</feature>
<reference evidence="3" key="2">
    <citation type="submission" date="2020-09" db="EMBL/GenBank/DDBJ databases">
        <authorList>
            <person name="Sun Q."/>
            <person name="Zhou Y."/>
        </authorList>
    </citation>
    <scope>NUCLEOTIDE SEQUENCE</scope>
    <source>
        <strain evidence="3">CGMCC 1.15290</strain>
    </source>
</reference>
<keyword evidence="1" id="KW-0732">Signal</keyword>
<evidence type="ECO:0000259" key="2">
    <source>
        <dbReference type="PROSITE" id="PS50234"/>
    </source>
</evidence>
<feature type="signal peptide" evidence="1">
    <location>
        <begin position="1"/>
        <end position="20"/>
    </location>
</feature>
<accession>A0A917MW15</accession>
<gene>
    <name evidence="3" type="ORF">GCM10011379_22330</name>
</gene>
<dbReference type="AlphaFoldDB" id="A0A917MW15"/>
<dbReference type="InterPro" id="IPR036465">
    <property type="entry name" value="vWFA_dom_sf"/>
</dbReference>
<protein>
    <recommendedName>
        <fullName evidence="2">VWFA domain-containing protein</fullName>
    </recommendedName>
</protein>
<dbReference type="EMBL" id="BMIB01000002">
    <property type="protein sequence ID" value="GGH67251.1"/>
    <property type="molecule type" value="Genomic_DNA"/>
</dbReference>